<name>A0ABR3LX14_9TELE</name>
<keyword evidence="2" id="KW-1185">Reference proteome</keyword>
<protein>
    <submittedName>
        <fullName evidence="1">Uncharacterized protein</fullName>
    </submittedName>
</protein>
<gene>
    <name evidence="1" type="ORF">QQF64_011727</name>
</gene>
<comment type="caution">
    <text evidence="1">The sequence shown here is derived from an EMBL/GenBank/DDBJ whole genome shotgun (WGS) entry which is preliminary data.</text>
</comment>
<reference evidence="1 2" key="1">
    <citation type="submission" date="2023-09" db="EMBL/GenBank/DDBJ databases">
        <authorList>
            <person name="Wang M."/>
        </authorList>
    </citation>
    <scope>NUCLEOTIDE SEQUENCE [LARGE SCALE GENOMIC DNA]</scope>
    <source>
        <strain evidence="1">GT-2023</strain>
        <tissue evidence="1">Liver</tissue>
    </source>
</reference>
<evidence type="ECO:0000313" key="1">
    <source>
        <dbReference type="EMBL" id="KAL1256182.1"/>
    </source>
</evidence>
<accession>A0ABR3LX14</accession>
<dbReference type="Proteomes" id="UP001558613">
    <property type="component" value="Unassembled WGS sequence"/>
</dbReference>
<proteinExistence type="predicted"/>
<sequence>MFVQSDGLLSECGFFPNSCRGHYPVFFFSGAALYKTDLAVPYSGYHLPSSVKGAHLCHRMEISSCLQLFASVSVLGRYMGFSVCLVRQALWPCRGNPEKSYHCLDRYRAPPEGTRRRAVYSL</sequence>
<evidence type="ECO:0000313" key="2">
    <source>
        <dbReference type="Proteomes" id="UP001558613"/>
    </source>
</evidence>
<organism evidence="1 2">
    <name type="scientific">Cirrhinus molitorella</name>
    <name type="common">mud carp</name>
    <dbReference type="NCBI Taxonomy" id="172907"/>
    <lineage>
        <taxon>Eukaryota</taxon>
        <taxon>Metazoa</taxon>
        <taxon>Chordata</taxon>
        <taxon>Craniata</taxon>
        <taxon>Vertebrata</taxon>
        <taxon>Euteleostomi</taxon>
        <taxon>Actinopterygii</taxon>
        <taxon>Neopterygii</taxon>
        <taxon>Teleostei</taxon>
        <taxon>Ostariophysi</taxon>
        <taxon>Cypriniformes</taxon>
        <taxon>Cyprinidae</taxon>
        <taxon>Labeoninae</taxon>
        <taxon>Labeonini</taxon>
        <taxon>Cirrhinus</taxon>
    </lineage>
</organism>
<dbReference type="EMBL" id="JAYMGO010000018">
    <property type="protein sequence ID" value="KAL1256182.1"/>
    <property type="molecule type" value="Genomic_DNA"/>
</dbReference>